<keyword evidence="2" id="KW-1185">Reference proteome</keyword>
<protein>
    <submittedName>
        <fullName evidence="1">Uncharacterized protein</fullName>
    </submittedName>
</protein>
<gene>
    <name evidence="1" type="ORF">VP01_2039g1</name>
</gene>
<evidence type="ECO:0000313" key="2">
    <source>
        <dbReference type="Proteomes" id="UP000037035"/>
    </source>
</evidence>
<dbReference type="Proteomes" id="UP000037035">
    <property type="component" value="Unassembled WGS sequence"/>
</dbReference>
<comment type="caution">
    <text evidence="1">The sequence shown here is derived from an EMBL/GenBank/DDBJ whole genome shotgun (WGS) entry which is preliminary data.</text>
</comment>
<organism evidence="1 2">
    <name type="scientific">Puccinia sorghi</name>
    <dbReference type="NCBI Taxonomy" id="27349"/>
    <lineage>
        <taxon>Eukaryota</taxon>
        <taxon>Fungi</taxon>
        <taxon>Dikarya</taxon>
        <taxon>Basidiomycota</taxon>
        <taxon>Pucciniomycotina</taxon>
        <taxon>Pucciniomycetes</taxon>
        <taxon>Pucciniales</taxon>
        <taxon>Pucciniaceae</taxon>
        <taxon>Puccinia</taxon>
    </lineage>
</organism>
<dbReference type="VEuPathDB" id="FungiDB:VP01_2039g1"/>
<dbReference type="AlphaFoldDB" id="A0A0L6VB20"/>
<name>A0A0L6VB20_9BASI</name>
<sequence length="427" mass="48364">MRGSSVYRIVRGGVGGRKGDDFVWLDEEGELMGNDDEKGDCGEEDEGRWDGLLMSFLLMAKVVVTNWGDEGSELGEGESKPDLVGLLSNHVAGVVHLSRGFTNIREVIFWAGGRSKELLSLTSKSNSTASSWDSETVVTDGKVVTETTDQLLVLLVDGKEQDLNRVCLVTHIYIITSFHLNYPDQIFACRSSLNGAMYNKEVMYYLSFYVRSVERLADEPVLKDETKPVRIQLDNTLFYIVSIHLPGCPLQGRHCSAKCKAIVPNAVMNTSHTLNKLHVCMPRAVAEIPSLAYVYQNSRPYLGPRQGESQEMKSHIVATQLIKNLEKTSSNLVMYREKEKTKNRKSKELVWQADEQGCVEKKKVGLLLLRVKSQSNNHGEQDKHLKESKTHIDQRKICHHRFMEYAKSRLRYRILLNIKKFVSLLLE</sequence>
<dbReference type="EMBL" id="LAVV01006881">
    <property type="protein sequence ID" value="KNZ57928.1"/>
    <property type="molecule type" value="Genomic_DNA"/>
</dbReference>
<reference evidence="1 2" key="1">
    <citation type="submission" date="2015-08" db="EMBL/GenBank/DDBJ databases">
        <title>Next Generation Sequencing and Analysis of the Genome of Puccinia sorghi L Schw, the Causal Agent of Maize Common Rust.</title>
        <authorList>
            <person name="Rochi L."/>
            <person name="Burguener G."/>
            <person name="Darino M."/>
            <person name="Turjanski A."/>
            <person name="Kreff E."/>
            <person name="Dieguez M.J."/>
            <person name="Sacco F."/>
        </authorList>
    </citation>
    <scope>NUCLEOTIDE SEQUENCE [LARGE SCALE GENOMIC DNA]</scope>
    <source>
        <strain evidence="1 2">RO10H11247</strain>
    </source>
</reference>
<evidence type="ECO:0000313" key="1">
    <source>
        <dbReference type="EMBL" id="KNZ57928.1"/>
    </source>
</evidence>
<proteinExistence type="predicted"/>
<accession>A0A0L6VB20</accession>